<dbReference type="GO" id="GO:0020037">
    <property type="term" value="F:heme binding"/>
    <property type="evidence" value="ECO:0007669"/>
    <property type="project" value="InterPro"/>
</dbReference>
<dbReference type="InterPro" id="IPR001128">
    <property type="entry name" value="Cyt_P450"/>
</dbReference>
<dbReference type="GO" id="GO:0005506">
    <property type="term" value="F:iron ion binding"/>
    <property type="evidence" value="ECO:0007669"/>
    <property type="project" value="InterPro"/>
</dbReference>
<dbReference type="SUPFAM" id="SSF48264">
    <property type="entry name" value="Cytochrome P450"/>
    <property type="match status" value="1"/>
</dbReference>
<comment type="caution">
    <text evidence="1">The sequence shown here is derived from an EMBL/GenBank/DDBJ whole genome shotgun (WGS) entry which is preliminary data.</text>
</comment>
<organism evidence="1 2">
    <name type="scientific">Hibiscus syriacus</name>
    <name type="common">Rose of Sharon</name>
    <dbReference type="NCBI Taxonomy" id="106335"/>
    <lineage>
        <taxon>Eukaryota</taxon>
        <taxon>Viridiplantae</taxon>
        <taxon>Streptophyta</taxon>
        <taxon>Embryophyta</taxon>
        <taxon>Tracheophyta</taxon>
        <taxon>Spermatophyta</taxon>
        <taxon>Magnoliopsida</taxon>
        <taxon>eudicotyledons</taxon>
        <taxon>Gunneridae</taxon>
        <taxon>Pentapetalae</taxon>
        <taxon>rosids</taxon>
        <taxon>malvids</taxon>
        <taxon>Malvales</taxon>
        <taxon>Malvaceae</taxon>
        <taxon>Malvoideae</taxon>
        <taxon>Hibiscus</taxon>
    </lineage>
</organism>
<dbReference type="GO" id="GO:0004497">
    <property type="term" value="F:monooxygenase activity"/>
    <property type="evidence" value="ECO:0007669"/>
    <property type="project" value="InterPro"/>
</dbReference>
<sequence length="155" mass="17749">MINILWGGLSERNSDLIELRKRLDEIVILIGTPNVSDIFPLLAPFDLQRIESKPKNIVSWFYEIFESVIMNRLKTANVGKDFLQQLLELNQKGDDKISLPNHEVKAWLLDMMIAGTDTIPTTVEWATTELLQHPDKMTTRPGLIILLEFLTYGGR</sequence>
<accession>A0A6A3CBY3</accession>
<name>A0A6A3CBY3_HIBSY</name>
<dbReference type="Proteomes" id="UP000436088">
    <property type="component" value="Unassembled WGS sequence"/>
</dbReference>
<protein>
    <recommendedName>
        <fullName evidence="3">Cytochrome P450</fullName>
    </recommendedName>
</protein>
<dbReference type="PANTHER" id="PTHR47951:SF8">
    <property type="entry name" value="CYTOCHROME P450 93A2-LIKE"/>
    <property type="match status" value="1"/>
</dbReference>
<reference evidence="1" key="1">
    <citation type="submission" date="2019-09" db="EMBL/GenBank/DDBJ databases">
        <title>Draft genome information of white flower Hibiscus syriacus.</title>
        <authorList>
            <person name="Kim Y.-M."/>
        </authorList>
    </citation>
    <scope>NUCLEOTIDE SEQUENCE [LARGE SCALE GENOMIC DNA]</scope>
    <source>
        <strain evidence="1">YM2019G1</strain>
    </source>
</reference>
<dbReference type="Gene3D" id="1.10.630.10">
    <property type="entry name" value="Cytochrome P450"/>
    <property type="match status" value="1"/>
</dbReference>
<dbReference type="InterPro" id="IPR036396">
    <property type="entry name" value="Cyt_P450_sf"/>
</dbReference>
<dbReference type="Pfam" id="PF00067">
    <property type="entry name" value="p450"/>
    <property type="match status" value="1"/>
</dbReference>
<evidence type="ECO:0008006" key="3">
    <source>
        <dbReference type="Google" id="ProtNLM"/>
    </source>
</evidence>
<evidence type="ECO:0000313" key="2">
    <source>
        <dbReference type="Proteomes" id="UP000436088"/>
    </source>
</evidence>
<evidence type="ECO:0000313" key="1">
    <source>
        <dbReference type="EMBL" id="KAE8724988.1"/>
    </source>
</evidence>
<keyword evidence="2" id="KW-1185">Reference proteome</keyword>
<dbReference type="GO" id="GO:0016705">
    <property type="term" value="F:oxidoreductase activity, acting on paired donors, with incorporation or reduction of molecular oxygen"/>
    <property type="evidence" value="ECO:0007669"/>
    <property type="project" value="InterPro"/>
</dbReference>
<dbReference type="AlphaFoldDB" id="A0A6A3CBY3"/>
<dbReference type="PANTHER" id="PTHR47951">
    <property type="entry name" value="OS08G0547900 PROTEIN"/>
    <property type="match status" value="1"/>
</dbReference>
<gene>
    <name evidence="1" type="ORF">F3Y22_tig00009024pilonHSYRG00024</name>
</gene>
<proteinExistence type="predicted"/>
<dbReference type="EMBL" id="VEPZ02000434">
    <property type="protein sequence ID" value="KAE8724988.1"/>
    <property type="molecule type" value="Genomic_DNA"/>
</dbReference>